<evidence type="ECO:0008006" key="3">
    <source>
        <dbReference type="Google" id="ProtNLM"/>
    </source>
</evidence>
<evidence type="ECO:0000313" key="2">
    <source>
        <dbReference type="Proteomes" id="UP000233256"/>
    </source>
</evidence>
<dbReference type="EMBL" id="PGXC01000001">
    <property type="protein sequence ID" value="PKK92324.1"/>
    <property type="molecule type" value="Genomic_DNA"/>
</dbReference>
<dbReference type="Proteomes" id="UP000233256">
    <property type="component" value="Unassembled WGS sequence"/>
</dbReference>
<sequence length="80" mass="8934">MNESIGGKVGMLSGKIWEHLSKNGETSVAKLKKSVLKEQDIPMGDYIVAMSIGWLLREDNIVLRETGNGKGYRLMVDLRK</sequence>
<dbReference type="InterPro" id="IPR036388">
    <property type="entry name" value="WH-like_DNA-bd_sf"/>
</dbReference>
<evidence type="ECO:0000313" key="1">
    <source>
        <dbReference type="EMBL" id="PKK92324.1"/>
    </source>
</evidence>
<protein>
    <recommendedName>
        <fullName evidence="3">Winged helix-turn-helix domain-containing protein</fullName>
    </recommendedName>
</protein>
<gene>
    <name evidence="1" type="ORF">CVV64_02610</name>
</gene>
<name>A0A2N1PVF3_9BACT</name>
<dbReference type="InterPro" id="IPR019707">
    <property type="entry name" value="DUF2582"/>
</dbReference>
<reference evidence="1 2" key="1">
    <citation type="journal article" date="2017" name="ISME J.">
        <title>Potential for microbial H2 and metal transformations associated with novel bacteria and archaea in deep terrestrial subsurface sediments.</title>
        <authorList>
            <person name="Hernsdorf A.W."/>
            <person name="Amano Y."/>
            <person name="Miyakawa K."/>
            <person name="Ise K."/>
            <person name="Suzuki Y."/>
            <person name="Anantharaman K."/>
            <person name="Probst A."/>
            <person name="Burstein D."/>
            <person name="Thomas B.C."/>
            <person name="Banfield J.F."/>
        </authorList>
    </citation>
    <scope>NUCLEOTIDE SEQUENCE [LARGE SCALE GENOMIC DNA]</scope>
    <source>
        <strain evidence="1">HGW-Wallbacteria-1</strain>
    </source>
</reference>
<dbReference type="Gene3D" id="1.10.10.10">
    <property type="entry name" value="Winged helix-like DNA-binding domain superfamily/Winged helix DNA-binding domain"/>
    <property type="match status" value="1"/>
</dbReference>
<dbReference type="AlphaFoldDB" id="A0A2N1PVF3"/>
<comment type="caution">
    <text evidence="1">The sequence shown here is derived from an EMBL/GenBank/DDBJ whole genome shotgun (WGS) entry which is preliminary data.</text>
</comment>
<proteinExistence type="predicted"/>
<accession>A0A2N1PVF3</accession>
<organism evidence="1 2">
    <name type="scientific">Candidatus Wallbacteria bacterium HGW-Wallbacteria-1</name>
    <dbReference type="NCBI Taxonomy" id="2013854"/>
    <lineage>
        <taxon>Bacteria</taxon>
        <taxon>Candidatus Walliibacteriota</taxon>
    </lineage>
</organism>
<dbReference type="Pfam" id="PF10771">
    <property type="entry name" value="DUF2582"/>
    <property type="match status" value="1"/>
</dbReference>